<evidence type="ECO:0000256" key="3">
    <source>
        <dbReference type="ARBA" id="ARBA00022839"/>
    </source>
</evidence>
<gene>
    <name evidence="6" type="ORF">MJA45_12865</name>
</gene>
<proteinExistence type="predicted"/>
<dbReference type="AlphaFoldDB" id="A0AA96LID2"/>
<evidence type="ECO:0000313" key="6">
    <source>
        <dbReference type="EMBL" id="WNQ13864.1"/>
    </source>
</evidence>
<keyword evidence="3 6" id="KW-0269">Exonuclease</keyword>
<dbReference type="GO" id="GO:0003676">
    <property type="term" value="F:nucleic acid binding"/>
    <property type="evidence" value="ECO:0007669"/>
    <property type="project" value="InterPro"/>
</dbReference>
<dbReference type="InterPro" id="IPR051274">
    <property type="entry name" value="3-5_Exoribonuclease"/>
</dbReference>
<feature type="compositionally biased region" description="Basic and acidic residues" evidence="4">
    <location>
        <begin position="282"/>
        <end position="299"/>
    </location>
</feature>
<feature type="region of interest" description="Disordered" evidence="4">
    <location>
        <begin position="256"/>
        <end position="316"/>
    </location>
</feature>
<dbReference type="RefSeq" id="WP_315607645.1">
    <property type="nucleotide sequence ID" value="NZ_CP130318.1"/>
</dbReference>
<dbReference type="KEGG" id="paun:MJA45_12865"/>
<dbReference type="PANTHER" id="PTHR23044">
    <property type="entry name" value="3'-5' EXONUCLEASE ERI1-RELATED"/>
    <property type="match status" value="1"/>
</dbReference>
<dbReference type="EC" id="3.1.-.-" evidence="6"/>
<keyword evidence="7" id="KW-1185">Reference proteome</keyword>
<dbReference type="GO" id="GO:0000175">
    <property type="term" value="F:3'-5'-RNA exonuclease activity"/>
    <property type="evidence" value="ECO:0007669"/>
    <property type="project" value="InterPro"/>
</dbReference>
<name>A0AA96LID2_9BACL</name>
<dbReference type="CDD" id="cd06133">
    <property type="entry name" value="ERI-1_3'hExo_like"/>
    <property type="match status" value="1"/>
</dbReference>
<keyword evidence="2 6" id="KW-0378">Hydrolase</keyword>
<dbReference type="Proteomes" id="UP001305702">
    <property type="component" value="Chromosome"/>
</dbReference>
<dbReference type="InterPro" id="IPR013520">
    <property type="entry name" value="Ribonucl_H"/>
</dbReference>
<dbReference type="Pfam" id="PF00929">
    <property type="entry name" value="RNase_T"/>
    <property type="match status" value="1"/>
</dbReference>
<dbReference type="PANTHER" id="PTHR23044:SF61">
    <property type="entry name" value="3'-5' EXORIBONUCLEASE 1-RELATED"/>
    <property type="match status" value="1"/>
</dbReference>
<dbReference type="SMART" id="SM00479">
    <property type="entry name" value="EXOIII"/>
    <property type="match status" value="1"/>
</dbReference>
<dbReference type="InterPro" id="IPR047201">
    <property type="entry name" value="ERI-1_3'hExo-like"/>
</dbReference>
<evidence type="ECO:0000313" key="7">
    <source>
        <dbReference type="Proteomes" id="UP001305702"/>
    </source>
</evidence>
<reference evidence="6 7" key="1">
    <citation type="submission" date="2022-02" db="EMBL/GenBank/DDBJ databases">
        <title>Paenibacillus sp. MBLB1776 Whole Genome Shotgun Sequencing.</title>
        <authorList>
            <person name="Hwang C.Y."/>
            <person name="Cho E.-S."/>
            <person name="Seo M.-J."/>
        </authorList>
    </citation>
    <scope>NUCLEOTIDE SEQUENCE [LARGE SCALE GENOMIC DNA]</scope>
    <source>
        <strain evidence="6 7">MBLB1776</strain>
    </source>
</reference>
<evidence type="ECO:0000256" key="2">
    <source>
        <dbReference type="ARBA" id="ARBA00022801"/>
    </source>
</evidence>
<sequence length="316" mass="35774">MDYIVLDIEFNGRKFASELPMEVIEIGAVRLGPDLQEIDEFSALIKPVYFAKLNSFIKKKTGIPQEAIDEAPGFVKVIGDFQAWLNRSESFLLLTWGGEDLKRIVFDTRMHKLDDAYWMKATYYDLLKGYLRYKNVTNDVSVEGALQDLGIPLEGTAHRALDDAKMTAHVFRAVFSSLDFSLSRHYKDVYSNAKERRYVKNALRDMKAKKLVPSWELFTEKYVKDKLSLEDPRKAAELQEYFAVLTEKVEQKVPDPAKEALAVAAPGAEPEEGDTDSTAPLEGERPEGSNPRIEAEADIGKPMPSPQTTERGEREE</sequence>
<protein>
    <submittedName>
        <fullName evidence="6">3'-5' exonuclease</fullName>
        <ecNumber evidence="6">3.1.-.-</ecNumber>
    </submittedName>
</protein>
<accession>A0AA96LID2</accession>
<keyword evidence="1" id="KW-0540">Nuclease</keyword>
<feature type="compositionally biased region" description="Low complexity" evidence="4">
    <location>
        <begin position="259"/>
        <end position="268"/>
    </location>
</feature>
<evidence type="ECO:0000259" key="5">
    <source>
        <dbReference type="SMART" id="SM00479"/>
    </source>
</evidence>
<evidence type="ECO:0000256" key="1">
    <source>
        <dbReference type="ARBA" id="ARBA00022722"/>
    </source>
</evidence>
<feature type="domain" description="Exonuclease" evidence="5">
    <location>
        <begin position="2"/>
        <end position="180"/>
    </location>
</feature>
<organism evidence="6 7">
    <name type="scientific">Paenibacillus aurantius</name>
    <dbReference type="NCBI Taxonomy" id="2918900"/>
    <lineage>
        <taxon>Bacteria</taxon>
        <taxon>Bacillati</taxon>
        <taxon>Bacillota</taxon>
        <taxon>Bacilli</taxon>
        <taxon>Bacillales</taxon>
        <taxon>Paenibacillaceae</taxon>
        <taxon>Paenibacillus</taxon>
    </lineage>
</organism>
<dbReference type="SUPFAM" id="SSF53098">
    <property type="entry name" value="Ribonuclease H-like"/>
    <property type="match status" value="1"/>
</dbReference>
<dbReference type="EMBL" id="CP130318">
    <property type="protein sequence ID" value="WNQ13864.1"/>
    <property type="molecule type" value="Genomic_DNA"/>
</dbReference>
<dbReference type="Gene3D" id="3.30.420.10">
    <property type="entry name" value="Ribonuclease H-like superfamily/Ribonuclease H"/>
    <property type="match status" value="1"/>
</dbReference>
<evidence type="ECO:0000256" key="4">
    <source>
        <dbReference type="SAM" id="MobiDB-lite"/>
    </source>
</evidence>
<dbReference type="InterPro" id="IPR036397">
    <property type="entry name" value="RNaseH_sf"/>
</dbReference>
<dbReference type="InterPro" id="IPR012337">
    <property type="entry name" value="RNaseH-like_sf"/>
</dbReference>